<feature type="compositionally biased region" description="Polar residues" evidence="1">
    <location>
        <begin position="1"/>
        <end position="17"/>
    </location>
</feature>
<organism evidence="2 3">
    <name type="scientific">Lojkania enalia</name>
    <dbReference type="NCBI Taxonomy" id="147567"/>
    <lineage>
        <taxon>Eukaryota</taxon>
        <taxon>Fungi</taxon>
        <taxon>Dikarya</taxon>
        <taxon>Ascomycota</taxon>
        <taxon>Pezizomycotina</taxon>
        <taxon>Dothideomycetes</taxon>
        <taxon>Pleosporomycetidae</taxon>
        <taxon>Pleosporales</taxon>
        <taxon>Pleosporales incertae sedis</taxon>
        <taxon>Lojkania</taxon>
    </lineage>
</organism>
<dbReference type="OrthoDB" id="3791893at2759"/>
<keyword evidence="3" id="KW-1185">Reference proteome</keyword>
<gene>
    <name evidence="2" type="ORF">CC78DRAFT_574009</name>
</gene>
<protein>
    <submittedName>
        <fullName evidence="2">Uncharacterized protein</fullName>
    </submittedName>
</protein>
<dbReference type="EMBL" id="ML986579">
    <property type="protein sequence ID" value="KAF2270719.1"/>
    <property type="molecule type" value="Genomic_DNA"/>
</dbReference>
<reference evidence="3" key="1">
    <citation type="journal article" date="2020" name="Stud. Mycol.">
        <title>101 Dothideomycetes genomes: A test case for predicting lifestyles and emergence of pathogens.</title>
        <authorList>
            <person name="Haridas S."/>
            <person name="Albert R."/>
            <person name="Binder M."/>
            <person name="Bloem J."/>
            <person name="LaButti K."/>
            <person name="Salamov A."/>
            <person name="Andreopoulos B."/>
            <person name="Baker S."/>
            <person name="Barry K."/>
            <person name="Bills G."/>
            <person name="Bluhm B."/>
            <person name="Cannon C."/>
            <person name="Castanera R."/>
            <person name="Culley D."/>
            <person name="Daum C."/>
            <person name="Ezra D."/>
            <person name="Gonzalez J."/>
            <person name="Henrissat B."/>
            <person name="Kuo A."/>
            <person name="Liang C."/>
            <person name="Lipzen A."/>
            <person name="Lutzoni F."/>
            <person name="Magnuson J."/>
            <person name="Mondo S."/>
            <person name="Nolan M."/>
            <person name="Ohm R."/>
            <person name="Pangilinan J."/>
            <person name="Park H.-J."/>
            <person name="Ramirez L."/>
            <person name="Alfaro M."/>
            <person name="Sun H."/>
            <person name="Tritt A."/>
            <person name="Yoshinaga Y."/>
            <person name="Zwiers L.-H."/>
            <person name="Turgeon B."/>
            <person name="Goodwin S."/>
            <person name="Spatafora J."/>
            <person name="Crous P."/>
            <person name="Grigoriev I."/>
        </authorList>
    </citation>
    <scope>NUCLEOTIDE SEQUENCE [LARGE SCALE GENOMIC DNA]</scope>
    <source>
        <strain evidence="3">CBS 304.66</strain>
    </source>
</reference>
<accession>A0A9P4NCI3</accession>
<sequence length="196" mass="20687">MRSTQHCEQGPAISNSALPDPERTNSQISRHSTNATIFTIPMLSQSSSDTPSNPKIGSTLADCDQSNLADEQCRMPLPQFDGPHGRLHPANTTLSTIVAGSQRPVSASNRATVRPQSHVAANAATELLPYCTCSGRLSNEQLIGLSDVAGSLREVVLLTLGAAVDDGQRSAMENAVGAEVAAGIIEFFADEWVADM</sequence>
<comment type="caution">
    <text evidence="2">The sequence shown here is derived from an EMBL/GenBank/DDBJ whole genome shotgun (WGS) entry which is preliminary data.</text>
</comment>
<feature type="region of interest" description="Disordered" evidence="1">
    <location>
        <begin position="1"/>
        <end position="32"/>
    </location>
</feature>
<evidence type="ECO:0000256" key="1">
    <source>
        <dbReference type="SAM" id="MobiDB-lite"/>
    </source>
</evidence>
<evidence type="ECO:0000313" key="2">
    <source>
        <dbReference type="EMBL" id="KAF2270719.1"/>
    </source>
</evidence>
<evidence type="ECO:0000313" key="3">
    <source>
        <dbReference type="Proteomes" id="UP000800093"/>
    </source>
</evidence>
<name>A0A9P4NCI3_9PLEO</name>
<dbReference type="AlphaFoldDB" id="A0A9P4NCI3"/>
<proteinExistence type="predicted"/>
<dbReference type="Proteomes" id="UP000800093">
    <property type="component" value="Unassembled WGS sequence"/>
</dbReference>